<accession>A0A8S3U239</accession>
<keyword evidence="2" id="KW-0963">Cytoplasm</keyword>
<protein>
    <recommendedName>
        <fullName evidence="11">Dynein regulatory complex subunit 3</fullName>
    </recommendedName>
</protein>
<evidence type="ECO:0000256" key="5">
    <source>
        <dbReference type="ARBA" id="ARBA00022846"/>
    </source>
</evidence>
<evidence type="ECO:0000256" key="2">
    <source>
        <dbReference type="ARBA" id="ARBA00022490"/>
    </source>
</evidence>
<evidence type="ECO:0000256" key="3">
    <source>
        <dbReference type="ARBA" id="ARBA00022614"/>
    </source>
</evidence>
<evidence type="ECO:0000256" key="11">
    <source>
        <dbReference type="ARBA" id="ARBA00040950"/>
    </source>
</evidence>
<dbReference type="AlphaFoldDB" id="A0A8S3U239"/>
<dbReference type="OrthoDB" id="27917at2759"/>
<proteinExistence type="inferred from homology"/>
<dbReference type="Proteomes" id="UP000683360">
    <property type="component" value="Unassembled WGS sequence"/>
</dbReference>
<dbReference type="Pfam" id="PF14580">
    <property type="entry name" value="LRR_9"/>
    <property type="match status" value="1"/>
</dbReference>
<keyword evidence="9" id="KW-0966">Cell projection</keyword>
<evidence type="ECO:0000256" key="8">
    <source>
        <dbReference type="ARBA" id="ARBA00023212"/>
    </source>
</evidence>
<dbReference type="EMBL" id="CAJPWZ010002543">
    <property type="protein sequence ID" value="CAG2239947.1"/>
    <property type="molecule type" value="Genomic_DNA"/>
</dbReference>
<comment type="similarity">
    <text evidence="10">Belongs to the DRC3 family.</text>
</comment>
<keyword evidence="4" id="KW-0677">Repeat</keyword>
<dbReference type="InterPro" id="IPR001611">
    <property type="entry name" value="Leu-rich_rpt"/>
</dbReference>
<dbReference type="PANTHER" id="PTHR45973:SF12">
    <property type="entry name" value="DYNEIN REGULATORY COMPLEX SUBUNIT 3"/>
    <property type="match status" value="1"/>
</dbReference>
<dbReference type="SUPFAM" id="SSF52075">
    <property type="entry name" value="Outer arm dynein light chain 1"/>
    <property type="match status" value="1"/>
</dbReference>
<dbReference type="GO" id="GO:0005929">
    <property type="term" value="C:cilium"/>
    <property type="evidence" value="ECO:0007669"/>
    <property type="project" value="TreeGrafter"/>
</dbReference>
<dbReference type="SMART" id="SM00365">
    <property type="entry name" value="LRR_SD22"/>
    <property type="match status" value="4"/>
</dbReference>
<evidence type="ECO:0000256" key="1">
    <source>
        <dbReference type="ARBA" id="ARBA00004611"/>
    </source>
</evidence>
<evidence type="ECO:0000313" key="12">
    <source>
        <dbReference type="EMBL" id="CAG2239947.1"/>
    </source>
</evidence>
<dbReference type="InterPro" id="IPR050576">
    <property type="entry name" value="Cilia_flagella_integrity"/>
</dbReference>
<organism evidence="12 13">
    <name type="scientific">Mytilus edulis</name>
    <name type="common">Blue mussel</name>
    <dbReference type="NCBI Taxonomy" id="6550"/>
    <lineage>
        <taxon>Eukaryota</taxon>
        <taxon>Metazoa</taxon>
        <taxon>Spiralia</taxon>
        <taxon>Lophotrochozoa</taxon>
        <taxon>Mollusca</taxon>
        <taxon>Bivalvia</taxon>
        <taxon>Autobranchia</taxon>
        <taxon>Pteriomorphia</taxon>
        <taxon>Mytilida</taxon>
        <taxon>Mytiloidea</taxon>
        <taxon>Mytilidae</taxon>
        <taxon>Mytilinae</taxon>
        <taxon>Mytilus</taxon>
    </lineage>
</organism>
<evidence type="ECO:0000256" key="6">
    <source>
        <dbReference type="ARBA" id="ARBA00023054"/>
    </source>
</evidence>
<dbReference type="InterPro" id="IPR032675">
    <property type="entry name" value="LRR_dom_sf"/>
</dbReference>
<keyword evidence="7" id="KW-0969">Cilium</keyword>
<evidence type="ECO:0000256" key="7">
    <source>
        <dbReference type="ARBA" id="ARBA00023069"/>
    </source>
</evidence>
<keyword evidence="6" id="KW-0175">Coiled coil</keyword>
<dbReference type="Gene3D" id="3.80.10.10">
    <property type="entry name" value="Ribonuclease Inhibitor"/>
    <property type="match status" value="1"/>
</dbReference>
<reference evidence="12" key="1">
    <citation type="submission" date="2021-03" db="EMBL/GenBank/DDBJ databases">
        <authorList>
            <person name="Bekaert M."/>
        </authorList>
    </citation>
    <scope>NUCLEOTIDE SEQUENCE</scope>
</reference>
<name>A0A8S3U239_MYTED</name>
<dbReference type="PANTHER" id="PTHR45973">
    <property type="entry name" value="PROTEIN PHOSPHATASE 1 REGULATORY SUBUNIT SDS22-RELATED"/>
    <property type="match status" value="1"/>
</dbReference>
<evidence type="ECO:0000313" key="13">
    <source>
        <dbReference type="Proteomes" id="UP000683360"/>
    </source>
</evidence>
<dbReference type="PROSITE" id="PS51450">
    <property type="entry name" value="LRR"/>
    <property type="match status" value="3"/>
</dbReference>
<evidence type="ECO:0000256" key="4">
    <source>
        <dbReference type="ARBA" id="ARBA00022737"/>
    </source>
</evidence>
<sequence length="547" mass="63823">MERNRFYSKDPSKAAKMSAVNSMSRMYDNLEPTVIDEDLLRSAVEEQGPKEEAGKIAKAEGIDFGDVRSLRLDFKNVLTIDNLWEFTALTKLQLDNNIIEKIEGLDSLVNLIWLDLSFNNIEVIEGLGHLTKLEDLTLYSNRISKIENMDNLVNLQVFSIGNNILKDLENVIYLRKFKKLKTLTLKGNPFCEEDTYKQYVIAFLSDIGFLDYKLVHQQAREAAIEKYMIPREEMLHNEKQANAIVEEDNKRKIEVELHKIAYVENMDSDSLFESLYTEDAEGKKLAEFPAISELIESFREKFVAVCYQIFEYGIKEHDKRQAEVNQFWECIEEAKNENKLLGMKAIDEFMVMKKKVLQELTQISDQRLLEQQVSDYNKVIAELWDKLMGYELQLVDQLEEVVKDFERNLQDMVSMFIESIMAFMSTARDLENSHHEKLSEIALPIVDKLAKNEMDDEISEDVRMLFVDKDTIINAISTSHDYHLLKIDNKEEDMMTRLNNWMKGLLEKIHDEEEIQRNRLRVVEINHLIDHLRDEIDNLEVGNAGGY</sequence>
<comment type="subcellular location">
    <subcellularLocation>
        <location evidence="1">Cytoplasm</location>
        <location evidence="1">Cytoskeleton</location>
        <location evidence="1">Flagellum axoneme</location>
    </subcellularLocation>
</comment>
<evidence type="ECO:0000256" key="10">
    <source>
        <dbReference type="ARBA" id="ARBA00038378"/>
    </source>
</evidence>
<gene>
    <name evidence="12" type="ORF">MEDL_52325</name>
</gene>
<comment type="caution">
    <text evidence="12">The sequence shown here is derived from an EMBL/GenBank/DDBJ whole genome shotgun (WGS) entry which is preliminary data.</text>
</comment>
<keyword evidence="3" id="KW-0433">Leucine-rich repeat</keyword>
<evidence type="ECO:0000256" key="9">
    <source>
        <dbReference type="ARBA" id="ARBA00023273"/>
    </source>
</evidence>
<keyword evidence="13" id="KW-1185">Reference proteome</keyword>
<keyword evidence="5" id="KW-0282">Flagellum</keyword>
<keyword evidence="8" id="KW-0206">Cytoskeleton</keyword>